<dbReference type="AlphaFoldDB" id="A0A0F5L748"/>
<dbReference type="SMART" id="SM00530">
    <property type="entry name" value="HTH_XRE"/>
    <property type="match status" value="1"/>
</dbReference>
<gene>
    <name evidence="2" type="ORF">VW35_10875</name>
</gene>
<dbReference type="SUPFAM" id="SSF47413">
    <property type="entry name" value="lambda repressor-like DNA-binding domains"/>
    <property type="match status" value="1"/>
</dbReference>
<organism evidence="2 3">
    <name type="scientific">Devosia soli</name>
    <dbReference type="NCBI Taxonomy" id="361041"/>
    <lineage>
        <taxon>Bacteria</taxon>
        <taxon>Pseudomonadati</taxon>
        <taxon>Pseudomonadota</taxon>
        <taxon>Alphaproteobacteria</taxon>
        <taxon>Hyphomicrobiales</taxon>
        <taxon>Devosiaceae</taxon>
        <taxon>Devosia</taxon>
    </lineage>
</organism>
<dbReference type="InterPro" id="IPR010982">
    <property type="entry name" value="Lambda_DNA-bd_dom_sf"/>
</dbReference>
<comment type="caution">
    <text evidence="2">The sequence shown here is derived from an EMBL/GenBank/DDBJ whole genome shotgun (WGS) entry which is preliminary data.</text>
</comment>
<dbReference type="OrthoDB" id="9814751at2"/>
<dbReference type="PATRIC" id="fig|361041.3.peg.1542"/>
<feature type="domain" description="HTH cro/C1-type" evidence="1">
    <location>
        <begin position="25"/>
        <end position="79"/>
    </location>
</feature>
<evidence type="ECO:0000259" key="1">
    <source>
        <dbReference type="PROSITE" id="PS50943"/>
    </source>
</evidence>
<accession>A0A0F5L748</accession>
<proteinExistence type="predicted"/>
<dbReference type="CDD" id="cd00093">
    <property type="entry name" value="HTH_XRE"/>
    <property type="match status" value="1"/>
</dbReference>
<dbReference type="Gene3D" id="1.10.260.40">
    <property type="entry name" value="lambda repressor-like DNA-binding domains"/>
    <property type="match status" value="1"/>
</dbReference>
<evidence type="ECO:0000313" key="2">
    <source>
        <dbReference type="EMBL" id="KKB78168.1"/>
    </source>
</evidence>
<dbReference type="Pfam" id="PF13443">
    <property type="entry name" value="HTH_26"/>
    <property type="match status" value="1"/>
</dbReference>
<evidence type="ECO:0000313" key="3">
    <source>
        <dbReference type="Proteomes" id="UP000033514"/>
    </source>
</evidence>
<dbReference type="GO" id="GO:0003677">
    <property type="term" value="F:DNA binding"/>
    <property type="evidence" value="ECO:0007669"/>
    <property type="project" value="InterPro"/>
</dbReference>
<protein>
    <recommendedName>
        <fullName evidence="1">HTH cro/C1-type domain-containing protein</fullName>
    </recommendedName>
</protein>
<name>A0A0F5L748_9HYPH</name>
<dbReference type="InterPro" id="IPR001387">
    <property type="entry name" value="Cro/C1-type_HTH"/>
</dbReference>
<dbReference type="RefSeq" id="WP_046143103.1">
    <property type="nucleotide sequence ID" value="NZ_LAJG01000022.1"/>
</dbReference>
<sequence>MTLPARNTANGDAASNTALRIARNVQRLRGERHMSLAILALRTGWPLARIEAIEAGAEDFLLDDIDRLAEALLVSPAQLFA</sequence>
<reference evidence="2 3" key="1">
    <citation type="submission" date="2015-03" db="EMBL/GenBank/DDBJ databases">
        <authorList>
            <person name="Hassan Y.I."/>
            <person name="Lepp D."/>
            <person name="Zhou T."/>
        </authorList>
    </citation>
    <scope>NUCLEOTIDE SEQUENCE [LARGE SCALE GENOMIC DNA]</scope>
    <source>
        <strain evidence="2 3">GH2-10</strain>
    </source>
</reference>
<dbReference type="Proteomes" id="UP000033514">
    <property type="component" value="Unassembled WGS sequence"/>
</dbReference>
<dbReference type="EMBL" id="LAJG01000022">
    <property type="protein sequence ID" value="KKB78168.1"/>
    <property type="molecule type" value="Genomic_DNA"/>
</dbReference>
<dbReference type="PROSITE" id="PS50943">
    <property type="entry name" value="HTH_CROC1"/>
    <property type="match status" value="1"/>
</dbReference>
<dbReference type="STRING" id="361041.VW35_10875"/>
<keyword evidence="3" id="KW-1185">Reference proteome</keyword>